<dbReference type="PANTHER" id="PTHR43201:SF5">
    <property type="entry name" value="MEDIUM-CHAIN ACYL-COA LIGASE ACSF2, MITOCHONDRIAL"/>
    <property type="match status" value="1"/>
</dbReference>
<comment type="catalytic activity">
    <reaction evidence="7">
        <text>a medium-chain fatty acid + ATP + CoA = a medium-chain fatty acyl-CoA + AMP + diphosphate</text>
        <dbReference type="Rhea" id="RHEA:48340"/>
        <dbReference type="ChEBI" id="CHEBI:30616"/>
        <dbReference type="ChEBI" id="CHEBI:33019"/>
        <dbReference type="ChEBI" id="CHEBI:57287"/>
        <dbReference type="ChEBI" id="CHEBI:59558"/>
        <dbReference type="ChEBI" id="CHEBI:90546"/>
        <dbReference type="ChEBI" id="CHEBI:456215"/>
        <dbReference type="EC" id="6.2.1.2"/>
    </reaction>
</comment>
<evidence type="ECO:0000259" key="9">
    <source>
        <dbReference type="Pfam" id="PF13193"/>
    </source>
</evidence>
<dbReference type="Pfam" id="PF13193">
    <property type="entry name" value="AMP-binding_C"/>
    <property type="match status" value="1"/>
</dbReference>
<dbReference type="STRING" id="6248.A0A0K0DXW2"/>
<keyword evidence="2" id="KW-0436">Ligase</keyword>
<evidence type="ECO:0000256" key="6">
    <source>
        <dbReference type="ARBA" id="ARBA00047319"/>
    </source>
</evidence>
<dbReference type="SUPFAM" id="SSF56801">
    <property type="entry name" value="Acetyl-CoA synthetase-like"/>
    <property type="match status" value="1"/>
</dbReference>
<dbReference type="AlphaFoldDB" id="A0A0K0DXW2"/>
<comment type="similarity">
    <text evidence="1">Belongs to the ATP-dependent AMP-binding enzyme family.</text>
</comment>
<dbReference type="Pfam" id="PF00501">
    <property type="entry name" value="AMP-binding"/>
    <property type="match status" value="1"/>
</dbReference>
<evidence type="ECO:0000313" key="11">
    <source>
        <dbReference type="WBParaSite" id="SSTP_0000207600.1"/>
    </source>
</evidence>
<dbReference type="Gene3D" id="3.30.300.30">
    <property type="match status" value="1"/>
</dbReference>
<proteinExistence type="inferred from homology"/>
<feature type="domain" description="AMP-dependent synthetase/ligase" evidence="8">
    <location>
        <begin position="50"/>
        <end position="440"/>
    </location>
</feature>
<organism evidence="11">
    <name type="scientific">Strongyloides stercoralis</name>
    <name type="common">Threadworm</name>
    <dbReference type="NCBI Taxonomy" id="6248"/>
    <lineage>
        <taxon>Eukaryota</taxon>
        <taxon>Metazoa</taxon>
        <taxon>Ecdysozoa</taxon>
        <taxon>Nematoda</taxon>
        <taxon>Chromadorea</taxon>
        <taxon>Rhabditida</taxon>
        <taxon>Tylenchina</taxon>
        <taxon>Panagrolaimomorpha</taxon>
        <taxon>Strongyloidoidea</taxon>
        <taxon>Strongyloididae</taxon>
        <taxon>Strongyloides</taxon>
    </lineage>
</organism>
<evidence type="ECO:0000256" key="5">
    <source>
        <dbReference type="ARBA" id="ARBA00039638"/>
    </source>
</evidence>
<evidence type="ECO:0000313" key="10">
    <source>
        <dbReference type="Proteomes" id="UP000035681"/>
    </source>
</evidence>
<dbReference type="InterPro" id="IPR020845">
    <property type="entry name" value="AMP-binding_CS"/>
</dbReference>
<sequence length="590" mass="66762">MKLLKIRSNFKICKKFLSVISPEERSYSHGGSNIKLLPHTIGDRLIIAKNKAPDHIFVNIMEENISKSYNDFYNDCVKFGSGLIKLGMKPGEKIAIWSPNYYEWLVTKYAAALNGMILVNINPGYRSNELCYAIKKAGVKTIVCPKKFLSTKYYEILCKIIPELSELPNDISGIKSKEFPFLRHVIIFDHENEQLKGSWKFQDVYKLGGKEEEEILLKNNGKIKIDDIFNIQYTSGTTGVPKAVSLTHHGMVNSAYIQSIVFNFKESKTSLCSPAPLFHCIGSICSILAGLITCNTICIPSPIFNTEKCLQAVDKFQTQYILGTPTMFIDMVNHKNFKNYDLKSLKGIFMGGAPCAEKLCSDLTTIFNLKHFCIGYGMTELSGLAISSNFNGNPYNNIKKTGYVLPHLECSIFNKNGQIVPYGVVGELCFRGYSIMREYYNDEENTKKEFEKGRWLKTGDLGYMNNDGSIVITGRSKDMIIRGGENIYPAEVEQFLMKIPGVQDVQVVGVPNIRLGEDVCAWICLKDDFEGKITQDDIINFCKNKITHFKIPAYILFKKKYEFPTTSSGKIQKYKIQKISIKELKLNNIL</sequence>
<comment type="function">
    <text evidence="3">Acyl-CoA synthases catalyze the initial reaction in fatty acid metabolism, by forming a thioester with CoA. Has some preference toward medium-chain substrates. Plays a role in adipocyte differentiation.</text>
</comment>
<dbReference type="InterPro" id="IPR025110">
    <property type="entry name" value="AMP-bd_C"/>
</dbReference>
<dbReference type="FunFam" id="3.30.300.30:FF:000008">
    <property type="entry name" value="2,3-dihydroxybenzoate-AMP ligase"/>
    <property type="match status" value="1"/>
</dbReference>
<dbReference type="InterPro" id="IPR000873">
    <property type="entry name" value="AMP-dep_synth/lig_dom"/>
</dbReference>
<dbReference type="Gene3D" id="2.30.38.10">
    <property type="entry name" value="Luciferase, Domain 3"/>
    <property type="match status" value="1"/>
</dbReference>
<feature type="domain" description="AMP-binding enzyme C-terminal" evidence="9">
    <location>
        <begin position="491"/>
        <end position="570"/>
    </location>
</feature>
<evidence type="ECO:0000256" key="7">
    <source>
        <dbReference type="ARBA" id="ARBA00048277"/>
    </source>
</evidence>
<dbReference type="Gene3D" id="3.40.50.980">
    <property type="match status" value="2"/>
</dbReference>
<evidence type="ECO:0000256" key="3">
    <source>
        <dbReference type="ARBA" id="ARBA00037247"/>
    </source>
</evidence>
<evidence type="ECO:0000259" key="8">
    <source>
        <dbReference type="Pfam" id="PF00501"/>
    </source>
</evidence>
<dbReference type="GO" id="GO:0031956">
    <property type="term" value="F:medium-chain fatty acid-CoA ligase activity"/>
    <property type="evidence" value="ECO:0007669"/>
    <property type="project" value="UniProtKB-EC"/>
</dbReference>
<evidence type="ECO:0000256" key="2">
    <source>
        <dbReference type="ARBA" id="ARBA00022598"/>
    </source>
</evidence>
<dbReference type="EC" id="6.2.1.2" evidence="4"/>
<accession>A0A0K0DXW2</accession>
<dbReference type="PROSITE" id="PS00455">
    <property type="entry name" value="AMP_BINDING"/>
    <property type="match status" value="1"/>
</dbReference>
<dbReference type="Proteomes" id="UP000035681">
    <property type="component" value="Unplaced"/>
</dbReference>
<evidence type="ECO:0000256" key="1">
    <source>
        <dbReference type="ARBA" id="ARBA00006432"/>
    </source>
</evidence>
<keyword evidence="10" id="KW-1185">Reference proteome</keyword>
<protein>
    <recommendedName>
        <fullName evidence="5">Medium-chain acyl-CoA ligase ACSF2, mitochondrial</fullName>
        <ecNumber evidence="4">6.2.1.2</ecNumber>
    </recommendedName>
</protein>
<reference evidence="11" key="1">
    <citation type="submission" date="2015-08" db="UniProtKB">
        <authorList>
            <consortium name="WormBaseParasite"/>
        </authorList>
    </citation>
    <scope>IDENTIFICATION</scope>
</reference>
<evidence type="ECO:0000256" key="4">
    <source>
        <dbReference type="ARBA" id="ARBA00039009"/>
    </source>
</evidence>
<dbReference type="InterPro" id="IPR045851">
    <property type="entry name" value="AMP-bd_C_sf"/>
</dbReference>
<name>A0A0K0DXW2_STRER</name>
<dbReference type="WBParaSite" id="TCONS_00009037.p1">
    <property type="protein sequence ID" value="TCONS_00009037.p1"/>
    <property type="gene ID" value="XLOC_006888"/>
</dbReference>
<dbReference type="PANTHER" id="PTHR43201">
    <property type="entry name" value="ACYL-COA SYNTHETASE"/>
    <property type="match status" value="1"/>
</dbReference>
<dbReference type="GO" id="GO:0006631">
    <property type="term" value="P:fatty acid metabolic process"/>
    <property type="evidence" value="ECO:0007669"/>
    <property type="project" value="TreeGrafter"/>
</dbReference>
<dbReference type="WBParaSite" id="SSTP_0000207600.1">
    <property type="protein sequence ID" value="SSTP_0000207600.1"/>
    <property type="gene ID" value="SSTP_0000207600"/>
</dbReference>
<comment type="catalytic activity">
    <reaction evidence="6">
        <text>octanoate + ATP + CoA = octanoyl-CoA + AMP + diphosphate</text>
        <dbReference type="Rhea" id="RHEA:33631"/>
        <dbReference type="ChEBI" id="CHEBI:25646"/>
        <dbReference type="ChEBI" id="CHEBI:30616"/>
        <dbReference type="ChEBI" id="CHEBI:33019"/>
        <dbReference type="ChEBI" id="CHEBI:57287"/>
        <dbReference type="ChEBI" id="CHEBI:57386"/>
        <dbReference type="ChEBI" id="CHEBI:456215"/>
    </reaction>
</comment>